<dbReference type="EMBL" id="CADEAL010004025">
    <property type="protein sequence ID" value="CAB1449715.1"/>
    <property type="molecule type" value="Genomic_DNA"/>
</dbReference>
<dbReference type="GO" id="GO:0000785">
    <property type="term" value="C:chromatin"/>
    <property type="evidence" value="ECO:0007669"/>
    <property type="project" value="TreeGrafter"/>
</dbReference>
<evidence type="ECO:0000256" key="8">
    <source>
        <dbReference type="ARBA" id="ARBA00023242"/>
    </source>
</evidence>
<dbReference type="PANTHER" id="PTHR14003:SF19">
    <property type="entry name" value="YY2 TRANSCRIPTION FACTOR"/>
    <property type="match status" value="1"/>
</dbReference>
<protein>
    <recommendedName>
        <fullName evidence="11">C2H2-type domain-containing protein</fullName>
    </recommendedName>
</protein>
<dbReference type="AlphaFoldDB" id="A0A9N7Z398"/>
<accession>A0A9N7Z398</accession>
<keyword evidence="2" id="KW-0479">Metal-binding</keyword>
<dbReference type="PROSITE" id="PS00028">
    <property type="entry name" value="ZINC_FINGER_C2H2_1"/>
    <property type="match status" value="1"/>
</dbReference>
<evidence type="ECO:0000256" key="7">
    <source>
        <dbReference type="ARBA" id="ARBA00023163"/>
    </source>
</evidence>
<evidence type="ECO:0000256" key="4">
    <source>
        <dbReference type="ARBA" id="ARBA00022771"/>
    </source>
</evidence>
<dbReference type="SUPFAM" id="SSF57667">
    <property type="entry name" value="beta-beta-alpha zinc fingers"/>
    <property type="match status" value="1"/>
</dbReference>
<feature type="domain" description="C2H2-type" evidence="11">
    <location>
        <begin position="254"/>
        <end position="281"/>
    </location>
</feature>
<evidence type="ECO:0000313" key="12">
    <source>
        <dbReference type="EMBL" id="CAB1449715.1"/>
    </source>
</evidence>
<feature type="region of interest" description="Disordered" evidence="10">
    <location>
        <begin position="144"/>
        <end position="168"/>
    </location>
</feature>
<evidence type="ECO:0000256" key="10">
    <source>
        <dbReference type="SAM" id="MobiDB-lite"/>
    </source>
</evidence>
<keyword evidence="6" id="KW-0805">Transcription regulation</keyword>
<dbReference type="InterPro" id="IPR036236">
    <property type="entry name" value="Znf_C2H2_sf"/>
</dbReference>
<keyword evidence="8" id="KW-0539">Nucleus</keyword>
<dbReference type="InterPro" id="IPR013087">
    <property type="entry name" value="Znf_C2H2_type"/>
</dbReference>
<evidence type="ECO:0000256" key="6">
    <source>
        <dbReference type="ARBA" id="ARBA00023015"/>
    </source>
</evidence>
<dbReference type="Gene3D" id="3.30.160.60">
    <property type="entry name" value="Classic Zinc Finger"/>
    <property type="match status" value="1"/>
</dbReference>
<feature type="compositionally biased region" description="Basic and acidic residues" evidence="10">
    <location>
        <begin position="144"/>
        <end position="161"/>
    </location>
</feature>
<dbReference type="GO" id="GO:0031519">
    <property type="term" value="C:PcG protein complex"/>
    <property type="evidence" value="ECO:0007669"/>
    <property type="project" value="TreeGrafter"/>
</dbReference>
<keyword evidence="13" id="KW-1185">Reference proteome</keyword>
<name>A0A9N7Z398_PLEPL</name>
<evidence type="ECO:0000313" key="13">
    <source>
        <dbReference type="Proteomes" id="UP001153269"/>
    </source>
</evidence>
<proteinExistence type="predicted"/>
<dbReference type="GO" id="GO:0005667">
    <property type="term" value="C:transcription regulator complex"/>
    <property type="evidence" value="ECO:0007669"/>
    <property type="project" value="TreeGrafter"/>
</dbReference>
<reference evidence="12" key="1">
    <citation type="submission" date="2020-03" db="EMBL/GenBank/DDBJ databases">
        <authorList>
            <person name="Weist P."/>
        </authorList>
    </citation>
    <scope>NUCLEOTIDE SEQUENCE</scope>
</reference>
<evidence type="ECO:0000256" key="5">
    <source>
        <dbReference type="ARBA" id="ARBA00022833"/>
    </source>
</evidence>
<keyword evidence="4 9" id="KW-0863">Zinc-finger</keyword>
<dbReference type="GO" id="GO:0000981">
    <property type="term" value="F:DNA-binding transcription factor activity, RNA polymerase II-specific"/>
    <property type="evidence" value="ECO:0007669"/>
    <property type="project" value="TreeGrafter"/>
</dbReference>
<dbReference type="Proteomes" id="UP001153269">
    <property type="component" value="Unassembled WGS sequence"/>
</dbReference>
<comment type="subcellular location">
    <subcellularLocation>
        <location evidence="1">Nucleus</location>
    </subcellularLocation>
</comment>
<evidence type="ECO:0000256" key="3">
    <source>
        <dbReference type="ARBA" id="ARBA00022737"/>
    </source>
</evidence>
<dbReference type="GO" id="GO:0008270">
    <property type="term" value="F:zinc ion binding"/>
    <property type="evidence" value="ECO:0007669"/>
    <property type="project" value="UniProtKB-KW"/>
</dbReference>
<organism evidence="12 13">
    <name type="scientific">Pleuronectes platessa</name>
    <name type="common">European plaice</name>
    <dbReference type="NCBI Taxonomy" id="8262"/>
    <lineage>
        <taxon>Eukaryota</taxon>
        <taxon>Metazoa</taxon>
        <taxon>Chordata</taxon>
        <taxon>Craniata</taxon>
        <taxon>Vertebrata</taxon>
        <taxon>Euteleostomi</taxon>
        <taxon>Actinopterygii</taxon>
        <taxon>Neopterygii</taxon>
        <taxon>Teleostei</taxon>
        <taxon>Neoteleostei</taxon>
        <taxon>Acanthomorphata</taxon>
        <taxon>Carangaria</taxon>
        <taxon>Pleuronectiformes</taxon>
        <taxon>Pleuronectoidei</taxon>
        <taxon>Pleuronectidae</taxon>
        <taxon>Pleuronectes</taxon>
    </lineage>
</organism>
<evidence type="ECO:0000256" key="9">
    <source>
        <dbReference type="PROSITE-ProRule" id="PRU00042"/>
    </source>
</evidence>
<dbReference type="PANTHER" id="PTHR14003">
    <property type="entry name" value="TRANSCRIPTIONAL REPRESSOR PROTEIN YY"/>
    <property type="match status" value="1"/>
</dbReference>
<dbReference type="FunFam" id="3.30.160.60:FF:000060">
    <property type="entry name" value="zinc finger protein 436"/>
    <property type="match status" value="1"/>
</dbReference>
<evidence type="ECO:0000256" key="2">
    <source>
        <dbReference type="ARBA" id="ARBA00022723"/>
    </source>
</evidence>
<comment type="caution">
    <text evidence="12">The sequence shown here is derived from an EMBL/GenBank/DDBJ whole genome shotgun (WGS) entry which is preliminary data.</text>
</comment>
<dbReference type="PROSITE" id="PS50157">
    <property type="entry name" value="ZINC_FINGER_C2H2_2"/>
    <property type="match status" value="1"/>
</dbReference>
<evidence type="ECO:0000256" key="1">
    <source>
        <dbReference type="ARBA" id="ARBA00004123"/>
    </source>
</evidence>
<dbReference type="GO" id="GO:0000978">
    <property type="term" value="F:RNA polymerase II cis-regulatory region sequence-specific DNA binding"/>
    <property type="evidence" value="ECO:0007669"/>
    <property type="project" value="TreeGrafter"/>
</dbReference>
<keyword evidence="7" id="KW-0804">Transcription</keyword>
<sequence length="289" mass="32212">MSTAFSFQTQLVSIMDALSKTAVMEISKLVEIESKMLKIEITRGRNEISSLTEKLQLMEKLLYMAQGGRQEAAAAAACTVVRAAPANRALEPDRTRPAMKSEIPWESISSSTEISSLHHVEEEQAAAELPQKEQPDLIVVKEEPAEVETRDRTSETRRKAVTDTQRSLDVMKSHKPIAERQQPVFPENFVTLNTQSPLAGPGRRVTQWNQQLTPANTSNLEAGKSIAQNVASQSLSVLRNMKIHTLRNTGAKRFACLQCGKSFRCFSQLEIHQRSHTGEKPFRSGLRNS</sequence>
<keyword evidence="5" id="KW-0862">Zinc</keyword>
<gene>
    <name evidence="12" type="ORF">PLEPLA_LOCUS37400</name>
</gene>
<keyword evidence="3" id="KW-0677">Repeat</keyword>
<evidence type="ECO:0000259" key="11">
    <source>
        <dbReference type="PROSITE" id="PS50157"/>
    </source>
</evidence>